<evidence type="ECO:0000313" key="3">
    <source>
        <dbReference type="Proteomes" id="UP001341840"/>
    </source>
</evidence>
<feature type="region of interest" description="Disordered" evidence="1">
    <location>
        <begin position="1"/>
        <end position="25"/>
    </location>
</feature>
<accession>A0ABU6VM47</accession>
<evidence type="ECO:0000256" key="1">
    <source>
        <dbReference type="SAM" id="MobiDB-lite"/>
    </source>
</evidence>
<feature type="region of interest" description="Disordered" evidence="1">
    <location>
        <begin position="148"/>
        <end position="215"/>
    </location>
</feature>
<dbReference type="EMBL" id="JASCZI010151617">
    <property type="protein sequence ID" value="MED6173743.1"/>
    <property type="molecule type" value="Genomic_DNA"/>
</dbReference>
<name>A0ABU6VM47_9FABA</name>
<protein>
    <submittedName>
        <fullName evidence="2">Uncharacterized protein</fullName>
    </submittedName>
</protein>
<reference evidence="2 3" key="1">
    <citation type="journal article" date="2023" name="Plants (Basel)">
        <title>Bridging the Gap: Combining Genomics and Transcriptomics Approaches to Understand Stylosanthes scabra, an Orphan Legume from the Brazilian Caatinga.</title>
        <authorList>
            <person name="Ferreira-Neto J.R.C."/>
            <person name="da Silva M.D."/>
            <person name="Binneck E."/>
            <person name="de Melo N.F."/>
            <person name="da Silva R.H."/>
            <person name="de Melo A.L.T.M."/>
            <person name="Pandolfi V."/>
            <person name="Bustamante F.O."/>
            <person name="Brasileiro-Vidal A.C."/>
            <person name="Benko-Iseppon A.M."/>
        </authorList>
    </citation>
    <scope>NUCLEOTIDE SEQUENCE [LARGE SCALE GENOMIC DNA]</scope>
    <source>
        <tissue evidence="2">Leaves</tissue>
    </source>
</reference>
<feature type="compositionally biased region" description="Basic and acidic residues" evidence="1">
    <location>
        <begin position="1"/>
        <end position="10"/>
    </location>
</feature>
<organism evidence="2 3">
    <name type="scientific">Stylosanthes scabra</name>
    <dbReference type="NCBI Taxonomy" id="79078"/>
    <lineage>
        <taxon>Eukaryota</taxon>
        <taxon>Viridiplantae</taxon>
        <taxon>Streptophyta</taxon>
        <taxon>Embryophyta</taxon>
        <taxon>Tracheophyta</taxon>
        <taxon>Spermatophyta</taxon>
        <taxon>Magnoliopsida</taxon>
        <taxon>eudicotyledons</taxon>
        <taxon>Gunneridae</taxon>
        <taxon>Pentapetalae</taxon>
        <taxon>rosids</taxon>
        <taxon>fabids</taxon>
        <taxon>Fabales</taxon>
        <taxon>Fabaceae</taxon>
        <taxon>Papilionoideae</taxon>
        <taxon>50 kb inversion clade</taxon>
        <taxon>dalbergioids sensu lato</taxon>
        <taxon>Dalbergieae</taxon>
        <taxon>Pterocarpus clade</taxon>
        <taxon>Stylosanthes</taxon>
    </lineage>
</organism>
<gene>
    <name evidence="2" type="ORF">PIB30_062553</name>
</gene>
<evidence type="ECO:0000313" key="2">
    <source>
        <dbReference type="EMBL" id="MED6173743.1"/>
    </source>
</evidence>
<comment type="caution">
    <text evidence="2">The sequence shown here is derived from an EMBL/GenBank/DDBJ whole genome shotgun (WGS) entry which is preliminary data.</text>
</comment>
<dbReference type="Proteomes" id="UP001341840">
    <property type="component" value="Unassembled WGS sequence"/>
</dbReference>
<keyword evidence="3" id="KW-1185">Reference proteome</keyword>
<sequence length="215" mass="23752">MGDVSTKEEGFFEMGPNQSSESKAKYVHVASDRGYEDEGSFERLSNVASNDWWSPSINREGRLRSKGWNFHSQKHTSTTSHPRDFLISFQVSSFRRVFEMERPPTSEAEDFDGPDESNGVAISADVNLLELLVLDEIRILEQRVSATEVEAGHTADDKARISDPIAVRTKETGCEPDAPNTVSQGDAHSEGLNRPLTDGYGGPLTDQGQDQSPSF</sequence>
<feature type="compositionally biased region" description="Basic and acidic residues" evidence="1">
    <location>
        <begin position="150"/>
        <end position="161"/>
    </location>
</feature>
<feature type="compositionally biased region" description="Polar residues" evidence="1">
    <location>
        <begin position="206"/>
        <end position="215"/>
    </location>
</feature>
<proteinExistence type="predicted"/>